<keyword evidence="9 13" id="KW-0472">Membrane</keyword>
<reference evidence="15 16" key="1">
    <citation type="journal article" date="2011" name="Proc. Natl. Acad. Sci. U.S.A.">
        <title>Genetic diversity and population structure of the endangered marsupial Sarcophilus harrisii (Tasmanian devil).</title>
        <authorList>
            <person name="Miller W."/>
            <person name="Hayes V.M."/>
            <person name="Ratan A."/>
            <person name="Petersen D.C."/>
            <person name="Wittekindt N.E."/>
            <person name="Miller J."/>
            <person name="Walenz B."/>
            <person name="Knight J."/>
            <person name="Qi J."/>
            <person name="Zhao F."/>
            <person name="Wang Q."/>
            <person name="Bedoya-Reina O.C."/>
            <person name="Katiyar N."/>
            <person name="Tomsho L.P."/>
            <person name="Kasson L.M."/>
            <person name="Hardie R.A."/>
            <person name="Woodbridge P."/>
            <person name="Tindall E.A."/>
            <person name="Bertelsen M.F."/>
            <person name="Dixon D."/>
            <person name="Pyecroft S."/>
            <person name="Helgen K.M."/>
            <person name="Lesk A.M."/>
            <person name="Pringle T.H."/>
            <person name="Patterson N."/>
            <person name="Zhang Y."/>
            <person name="Kreiss A."/>
            <person name="Woods G.M."/>
            <person name="Jones M.E."/>
            <person name="Schuster S.C."/>
        </authorList>
    </citation>
    <scope>NUCLEOTIDE SEQUENCE [LARGE SCALE GENOMIC DNA]</scope>
</reference>
<dbReference type="FunFam" id="1.20.1250.20:FF:000060">
    <property type="entry name" value="Solute carrier family 17 member 3"/>
    <property type="match status" value="1"/>
</dbReference>
<comment type="similarity">
    <text evidence="2">Belongs to the major facilitator superfamily. Sodium/anion cotransporter family.</text>
</comment>
<feature type="transmembrane region" description="Helical" evidence="13">
    <location>
        <begin position="523"/>
        <end position="541"/>
    </location>
</feature>
<keyword evidence="6" id="KW-0769">Symport</keyword>
<keyword evidence="8" id="KW-0406">Ion transport</keyword>
<evidence type="ECO:0000256" key="1">
    <source>
        <dbReference type="ARBA" id="ARBA00004424"/>
    </source>
</evidence>
<dbReference type="eggNOG" id="KOG2532">
    <property type="taxonomic scope" value="Eukaryota"/>
</dbReference>
<organism evidence="15 16">
    <name type="scientific">Sarcophilus harrisii</name>
    <name type="common">Tasmanian devil</name>
    <name type="synonym">Sarcophilus laniarius</name>
    <dbReference type="NCBI Taxonomy" id="9305"/>
    <lineage>
        <taxon>Eukaryota</taxon>
        <taxon>Metazoa</taxon>
        <taxon>Chordata</taxon>
        <taxon>Craniata</taxon>
        <taxon>Vertebrata</taxon>
        <taxon>Euteleostomi</taxon>
        <taxon>Mammalia</taxon>
        <taxon>Metatheria</taxon>
        <taxon>Dasyuromorphia</taxon>
        <taxon>Dasyuridae</taxon>
        <taxon>Sarcophilus</taxon>
    </lineage>
</organism>
<evidence type="ECO:0000256" key="6">
    <source>
        <dbReference type="ARBA" id="ARBA00022847"/>
    </source>
</evidence>
<dbReference type="GO" id="GO:0006820">
    <property type="term" value="P:monoatomic anion transport"/>
    <property type="evidence" value="ECO:0007669"/>
    <property type="project" value="TreeGrafter"/>
</dbReference>
<dbReference type="InterPro" id="IPR036259">
    <property type="entry name" value="MFS_trans_sf"/>
</dbReference>
<dbReference type="RefSeq" id="XP_031818477.1">
    <property type="nucleotide sequence ID" value="XM_031962617.1"/>
</dbReference>
<comment type="subcellular location">
    <subcellularLocation>
        <location evidence="1">Apical cell membrane</location>
        <topology evidence="1">Multi-pass membrane protein</topology>
    </subcellularLocation>
</comment>
<evidence type="ECO:0000259" key="14">
    <source>
        <dbReference type="PROSITE" id="PS50850"/>
    </source>
</evidence>
<evidence type="ECO:0000256" key="3">
    <source>
        <dbReference type="ARBA" id="ARBA00022448"/>
    </source>
</evidence>
<comment type="catalytic activity">
    <reaction evidence="11">
        <text>3 Na(+)(out) + phosphate(out) = 3 Na(+)(in) + phosphate(in)</text>
        <dbReference type="Rhea" id="RHEA:71255"/>
        <dbReference type="ChEBI" id="CHEBI:29101"/>
        <dbReference type="ChEBI" id="CHEBI:43474"/>
    </reaction>
</comment>
<accession>G3VY44</accession>
<feature type="transmembrane region" description="Helical" evidence="13">
    <location>
        <begin position="491"/>
        <end position="511"/>
    </location>
</feature>
<keyword evidence="10" id="KW-0325">Glycoprotein</keyword>
<keyword evidence="5 13" id="KW-0812">Transmembrane</keyword>
<reference evidence="15" key="3">
    <citation type="submission" date="2025-09" db="UniProtKB">
        <authorList>
            <consortium name="Ensembl"/>
        </authorList>
    </citation>
    <scope>IDENTIFICATION</scope>
</reference>
<dbReference type="InParanoid" id="G3VY44"/>
<dbReference type="Pfam" id="PF07690">
    <property type="entry name" value="MFS_1"/>
    <property type="match status" value="1"/>
</dbReference>
<evidence type="ECO:0000256" key="10">
    <source>
        <dbReference type="ARBA" id="ARBA00023180"/>
    </source>
</evidence>
<evidence type="ECO:0000256" key="2">
    <source>
        <dbReference type="ARBA" id="ARBA00008586"/>
    </source>
</evidence>
<evidence type="ECO:0000256" key="4">
    <source>
        <dbReference type="ARBA" id="ARBA00022475"/>
    </source>
</evidence>
<feature type="transmembrane region" description="Helical" evidence="13">
    <location>
        <begin position="355"/>
        <end position="380"/>
    </location>
</feature>
<feature type="transmembrane region" description="Helical" evidence="13">
    <location>
        <begin position="400"/>
        <end position="418"/>
    </location>
</feature>
<keyword evidence="16" id="KW-1185">Reference proteome</keyword>
<evidence type="ECO:0000256" key="5">
    <source>
        <dbReference type="ARBA" id="ARBA00022692"/>
    </source>
</evidence>
<dbReference type="InterPro" id="IPR011701">
    <property type="entry name" value="MFS"/>
</dbReference>
<dbReference type="Proteomes" id="UP000007648">
    <property type="component" value="Unassembled WGS sequence"/>
</dbReference>
<dbReference type="SUPFAM" id="SSF103473">
    <property type="entry name" value="MFS general substrate transporter"/>
    <property type="match status" value="1"/>
</dbReference>
<dbReference type="GO" id="GO:0015293">
    <property type="term" value="F:symporter activity"/>
    <property type="evidence" value="ECO:0007669"/>
    <property type="project" value="UniProtKB-KW"/>
</dbReference>
<dbReference type="PANTHER" id="PTHR11662">
    <property type="entry name" value="SOLUTE CARRIER FAMILY 17"/>
    <property type="match status" value="1"/>
</dbReference>
<keyword evidence="3" id="KW-0813">Transport</keyword>
<proteinExistence type="inferred from homology"/>
<protein>
    <recommendedName>
        <fullName evidence="14">Major facilitator superfamily (MFS) profile domain-containing protein</fullName>
    </recommendedName>
</protein>
<dbReference type="FunCoup" id="G3VY44">
    <property type="interactions" value="67"/>
</dbReference>
<dbReference type="GO" id="GO:0016324">
    <property type="term" value="C:apical plasma membrane"/>
    <property type="evidence" value="ECO:0007669"/>
    <property type="project" value="UniProtKB-SubCell"/>
</dbReference>
<dbReference type="InterPro" id="IPR020846">
    <property type="entry name" value="MFS_dom"/>
</dbReference>
<evidence type="ECO:0000313" key="16">
    <source>
        <dbReference type="Proteomes" id="UP000007648"/>
    </source>
</evidence>
<evidence type="ECO:0000256" key="7">
    <source>
        <dbReference type="ARBA" id="ARBA00022989"/>
    </source>
</evidence>
<dbReference type="InterPro" id="IPR050382">
    <property type="entry name" value="MFS_Na/Anion_cotransporter"/>
</dbReference>
<sequence length="561" mass="61775">MLMEQEEETEWEWGGRRGLPLATLLECPKLTPPQPRKEPRSLWRLGSKKDEVPKGTRRGLQLSMEDDSLTPEIHGESTQPLLDEQLPREKVPGLCSVRWGLAFILHVSFFVTYSQRVDLSIAIVAMVNNTDQQVSLNVSADVCPESSPVPHNTSQHREVKAPVYDWTPETCGFLLSSFSYGYLITQIPGGYLTGIVGWKPVLGSGLLLSSILGLLLPSAAECGVAYLALIQALRGLSQGVIFPAYFTLWTKWAPPQELTCLMNFADAGTTLGTFFTLMVGGITCQTLGWPAFFYIFGSVNCVWGLLWFFLVFEDPDSHPCISVTEKEYITSNSTQKGPCHSWSLPLLPMLKCRPLWAIAVAYFCCDWLFYTLLTLLPVYLNHILHLDTRESGFLSAPPYIGNWLGQIGTGLLGDFLVAKNLLQLGTLRKLFTALGMLCPAALVLTVPYVGCNRIIVVILFTLSMTLISMTGAGFAMNLLDIAPRYAGFLHGVINTMANLSGMAAPTVAGFLSSQDTLSGWRNVFFLSGAINLFGVTFYLIFGQADIQVWARADSPSDVDSH</sequence>
<dbReference type="HOGENOM" id="CLU_001265_5_0_1"/>
<dbReference type="GeneTree" id="ENSGT00940000160894"/>
<feature type="transmembrane region" description="Helical" evidence="13">
    <location>
        <begin position="226"/>
        <end position="248"/>
    </location>
</feature>
<gene>
    <name evidence="15" type="primary">LOC100921329</name>
</gene>
<evidence type="ECO:0000256" key="12">
    <source>
        <dbReference type="SAM" id="MobiDB-lite"/>
    </source>
</evidence>
<dbReference type="Gene3D" id="1.20.1250.20">
    <property type="entry name" value="MFS general substrate transporter like domains"/>
    <property type="match status" value="2"/>
</dbReference>
<name>G3VY44_SARHA</name>
<keyword evidence="7 13" id="KW-1133">Transmembrane helix</keyword>
<dbReference type="AlphaFoldDB" id="G3VY44"/>
<evidence type="ECO:0000256" key="9">
    <source>
        <dbReference type="ARBA" id="ARBA00023136"/>
    </source>
</evidence>
<evidence type="ECO:0000256" key="13">
    <source>
        <dbReference type="SAM" id="Phobius"/>
    </source>
</evidence>
<evidence type="ECO:0000256" key="11">
    <source>
        <dbReference type="ARBA" id="ARBA00035839"/>
    </source>
</evidence>
<dbReference type="PANTHER" id="PTHR11662:SF284">
    <property type="entry name" value="SMALL INTESTINE URATE EXPORTER-RELATED"/>
    <property type="match status" value="1"/>
</dbReference>
<evidence type="ECO:0000313" key="15">
    <source>
        <dbReference type="Ensembl" id="ENSSHAP00000008099.2"/>
    </source>
</evidence>
<evidence type="ECO:0000256" key="8">
    <source>
        <dbReference type="ARBA" id="ARBA00023065"/>
    </source>
</evidence>
<reference evidence="15" key="2">
    <citation type="submission" date="2025-08" db="UniProtKB">
        <authorList>
            <consortium name="Ensembl"/>
        </authorList>
    </citation>
    <scope>IDENTIFICATION</scope>
</reference>
<feature type="transmembrane region" description="Helical" evidence="13">
    <location>
        <begin position="454"/>
        <end position="479"/>
    </location>
</feature>
<feature type="transmembrane region" description="Helical" evidence="13">
    <location>
        <begin position="291"/>
        <end position="312"/>
    </location>
</feature>
<dbReference type="PROSITE" id="PS50850">
    <property type="entry name" value="MFS"/>
    <property type="match status" value="1"/>
</dbReference>
<dbReference type="OrthoDB" id="2985014at2759"/>
<feature type="transmembrane region" description="Helical" evidence="13">
    <location>
        <begin position="201"/>
        <end position="220"/>
    </location>
</feature>
<feature type="domain" description="Major facilitator superfamily (MFS) profile" evidence="14">
    <location>
        <begin position="117"/>
        <end position="546"/>
    </location>
</feature>
<feature type="transmembrane region" description="Helical" evidence="13">
    <location>
        <begin position="430"/>
        <end position="448"/>
    </location>
</feature>
<feature type="transmembrane region" description="Helical" evidence="13">
    <location>
        <begin position="260"/>
        <end position="279"/>
    </location>
</feature>
<dbReference type="GeneID" id="100921329"/>
<dbReference type="Ensembl" id="ENSSHAT00000008165.2">
    <property type="protein sequence ID" value="ENSSHAP00000008099.2"/>
    <property type="gene ID" value="ENSSHAG00000007025.2"/>
</dbReference>
<dbReference type="CDD" id="cd17318">
    <property type="entry name" value="MFS_SLC17"/>
    <property type="match status" value="1"/>
</dbReference>
<feature type="region of interest" description="Disordered" evidence="12">
    <location>
        <begin position="27"/>
        <end position="84"/>
    </location>
</feature>
<dbReference type="FunFam" id="1.20.1250.20:FF:000003">
    <property type="entry name" value="Solute carrier family 17 member 3"/>
    <property type="match status" value="1"/>
</dbReference>
<feature type="compositionally biased region" description="Basic and acidic residues" evidence="12">
    <location>
        <begin position="35"/>
        <end position="54"/>
    </location>
</feature>
<dbReference type="STRING" id="9305.ENSSHAP00000008099"/>
<keyword evidence="4" id="KW-1003">Cell membrane</keyword>